<dbReference type="SUPFAM" id="SSF52058">
    <property type="entry name" value="L domain-like"/>
    <property type="match status" value="3"/>
</dbReference>
<feature type="domain" description="CTCK" evidence="17">
    <location>
        <begin position="1372"/>
        <end position="1446"/>
    </location>
</feature>
<evidence type="ECO:0000259" key="18">
    <source>
        <dbReference type="PROSITE" id="PS50025"/>
    </source>
</evidence>
<comment type="function">
    <text evidence="12">May act as molecular guidance cue in cellular migration, and function may be mediated by interaction with roundabout homolog receptors.</text>
</comment>
<proteinExistence type="predicted"/>
<dbReference type="GO" id="GO:0007411">
    <property type="term" value="P:axon guidance"/>
    <property type="evidence" value="ECO:0007669"/>
    <property type="project" value="UniProtKB-ARBA"/>
</dbReference>
<dbReference type="SMART" id="SM00181">
    <property type="entry name" value="EGF"/>
    <property type="match status" value="9"/>
</dbReference>
<keyword evidence="20" id="KW-1185">Reference proteome</keyword>
<dbReference type="FunFam" id="2.10.25.10:FF:000062">
    <property type="entry name" value="Slit guidance ligand 2"/>
    <property type="match status" value="1"/>
</dbReference>
<feature type="domain" description="EGF-like" evidence="19">
    <location>
        <begin position="1291"/>
        <end position="1326"/>
    </location>
</feature>
<dbReference type="InterPro" id="IPR051355">
    <property type="entry name" value="Notch/Slit_guidance"/>
</dbReference>
<keyword evidence="2" id="KW-0217">Developmental protein</keyword>
<feature type="disulfide bond" evidence="15">
    <location>
        <begin position="1228"/>
        <end position="1255"/>
    </location>
</feature>
<dbReference type="FunFam" id="3.80.10.10:FF:000002">
    <property type="entry name" value="Slit guidance ligand 2"/>
    <property type="match status" value="2"/>
</dbReference>
<dbReference type="PROSITE" id="PS00010">
    <property type="entry name" value="ASX_HYDROXYL"/>
    <property type="match status" value="2"/>
</dbReference>
<dbReference type="Pfam" id="PF01463">
    <property type="entry name" value="LRRCT"/>
    <property type="match status" value="4"/>
</dbReference>
<feature type="disulfide bond" evidence="14">
    <location>
        <begin position="985"/>
        <end position="994"/>
    </location>
</feature>
<dbReference type="SMART" id="SM00282">
    <property type="entry name" value="LamG"/>
    <property type="match status" value="1"/>
</dbReference>
<feature type="disulfide bond" evidence="14">
    <location>
        <begin position="907"/>
        <end position="916"/>
    </location>
</feature>
<evidence type="ECO:0000256" key="16">
    <source>
        <dbReference type="SAM" id="MobiDB-lite"/>
    </source>
</evidence>
<feature type="domain" description="EGF-like" evidence="19">
    <location>
        <begin position="1042"/>
        <end position="1078"/>
    </location>
</feature>
<dbReference type="FunFam" id="2.10.25.10:FF:000053">
    <property type="entry name" value="Slit guidance ligand 2"/>
    <property type="match status" value="1"/>
</dbReference>
<dbReference type="InterPro" id="IPR006207">
    <property type="entry name" value="Cys_knot_C"/>
</dbReference>
<dbReference type="Gene3D" id="2.10.25.10">
    <property type="entry name" value="Laminin"/>
    <property type="match status" value="8"/>
</dbReference>
<evidence type="ECO:0000256" key="14">
    <source>
        <dbReference type="PROSITE-ProRule" id="PRU00076"/>
    </source>
</evidence>
<feature type="disulfide bond" evidence="14">
    <location>
        <begin position="1316"/>
        <end position="1325"/>
    </location>
</feature>
<keyword evidence="5" id="KW-0433">Leucine-rich repeat</keyword>
<sequence>MRDPERHKGLSPGMQGQRLSAGEDGEPLWGLCCQVHLCSHNQEQNTETQSPGHEARKSCSRDLSENQIQGIPRKAFRGVTGVKNLQLDNNHISCIEDGAFRALRDLEILTLNNNNISRILVTSFNHMPKIRTLRLHSNHLYCDCHLAWLSDWLRQRRTIGQFTLCMAPVHLRGFSVADVQKKEYVCPGPHSEAPACNANSLSCPSACSCSNNIVDCRGKGLTEIPANLPEGIVEIRLEQNSIKSIPAGAFTQYKKLKRIDISKNQISDIAPDAFQGLKSLTSLVLYGNKITEIPKGLFDGLVSLQLLLLNANKINCLRVNTFQDLQNLNLLSLYDNKLQTISKGLFVPLQSIQTLHLAQNPFVCDCHLKWLADYLQDNPIETSGARCSSPRRLANKRISQIKSKKFRCSGSEDYRNRFSSECFMDLVCPEKCRCEGTIVDCSNQKLARIPSHLPEYTTDLRLNDNDISVLEATGIFKKLPNLRKINLSNNRIKEVREGAFDGAAGVQELMLTGNQLETMHGRMFRGLSGLKTLMLRSNLISCVSNDTFAGLSSVRLLSLYDNRITTITPGAFTTLVSLSTINLLSNPFNCNCHMAWLGRWLRKRRIVSGNPRCQKPFFLKEIPIQDVAIQDFTCDGNEESSCQLSPRCPEQCTCMETVVRCSNRGLRALPKGMPKDVTELYLEGNHLTAVPKELSAFRQLTLIDLSNNSISMLTNHTFSNMSHLSTLILSYNRLRCIPVHAFNGLRSLRVLTLHGNDISSVPEGSFNDLTSLSHLALGTNPLHCDCSLRWLSEWVKAGYKEPGIARCSSPESMADRLLLTTPTHRFQCKGPVDINIVAKCNACLSSPCKNNGTCSQDPVEQYRCTCPYSYKGKDCTVPINTCVQNPCEHGGTCHLSENHRDGFSCSCPLGFEGQRCEINPDDCEDNDCENSATCVDGINNYACLCPPNYTGELCDEVIDYCVPEMNLCQHEAKCISLDKGFRCECVPGYSGKLCETDNDDCVAHKCRHGAQCVDEVNGYTCICPQGFSGLFCEHPPPMVLLQTSPCDQYECQNGAQCIVVQQEPTCRCPPGFAGPRCEKLITVNFVGKDSYVELASAKVRPQANISLQVATDKDNGILLYKGDNDPLALELYQGHVRLVYDSLSSPPTTVYSVETVNDGQFHSVELVMLNQTLNLVVDKGAPKSLGKLQKQPAVGSNSPLYLGGIPTSTGLSALRQGADRPLGGFHGCIHEVRINNELQDFKALPPQSLGVSPGCKSCTVCRHGLCRSVEKDSVVCECHPGWTGPLCDQEARDPCLGHSCSHGTCVATGDSYMCKCAEGYGGALCDQKNDSASACSAFKCHHGQCHISDRGEPYCLCQPGFSGHHCEQENPCMGEIVREAIRRQKDYASCATASKVPIMECRGGCGSQCCQPIRSKRRKYVFQCTDGSSFVEEVERHLECGCRACS</sequence>
<dbReference type="Pfam" id="PF01462">
    <property type="entry name" value="LRRNT"/>
    <property type="match status" value="2"/>
</dbReference>
<keyword evidence="10 14" id="KW-1015">Disulfide bond</keyword>
<dbReference type="Pfam" id="PF02210">
    <property type="entry name" value="Laminin_G_2"/>
    <property type="match status" value="1"/>
</dbReference>
<dbReference type="InterPro" id="IPR000372">
    <property type="entry name" value="LRRNT"/>
</dbReference>
<dbReference type="GO" id="GO:0048495">
    <property type="term" value="F:Roundabout binding"/>
    <property type="evidence" value="ECO:0007669"/>
    <property type="project" value="TreeGrafter"/>
</dbReference>
<dbReference type="InterPro" id="IPR013320">
    <property type="entry name" value="ConA-like_dom_sf"/>
</dbReference>
<evidence type="ECO:0000256" key="7">
    <source>
        <dbReference type="ARBA" id="ARBA00022737"/>
    </source>
</evidence>
<dbReference type="GO" id="GO:0010629">
    <property type="term" value="P:negative regulation of gene expression"/>
    <property type="evidence" value="ECO:0007669"/>
    <property type="project" value="UniProtKB-ARBA"/>
</dbReference>
<dbReference type="Proteomes" id="UP000515126">
    <property type="component" value="Chromosome 11"/>
</dbReference>
<dbReference type="Gene3D" id="2.60.120.200">
    <property type="match status" value="1"/>
</dbReference>
<dbReference type="SUPFAM" id="SSF57196">
    <property type="entry name" value="EGF/Laminin"/>
    <property type="match status" value="4"/>
</dbReference>
<dbReference type="InterPro" id="IPR000742">
    <property type="entry name" value="EGF"/>
</dbReference>
<dbReference type="Pfam" id="PF00008">
    <property type="entry name" value="EGF"/>
    <property type="match status" value="6"/>
</dbReference>
<dbReference type="CDD" id="cd00110">
    <property type="entry name" value="LamG"/>
    <property type="match status" value="1"/>
</dbReference>
<evidence type="ECO:0000256" key="4">
    <source>
        <dbReference type="ARBA" id="ARBA00022536"/>
    </source>
</evidence>
<feature type="disulfide bond" evidence="14">
    <location>
        <begin position="1335"/>
        <end position="1345"/>
    </location>
</feature>
<dbReference type="FunFam" id="3.80.10.10:FF:000376">
    <property type="entry name" value="Slit guidance ligand 2"/>
    <property type="match status" value="1"/>
</dbReference>
<accession>A0A6P7RX58</accession>
<dbReference type="SUPFAM" id="SSF57184">
    <property type="entry name" value="Growth factor receptor domain"/>
    <property type="match status" value="1"/>
</dbReference>
<evidence type="ECO:0000256" key="11">
    <source>
        <dbReference type="ARBA" id="ARBA00023180"/>
    </source>
</evidence>
<feature type="domain" description="EGF-like" evidence="19">
    <location>
        <begin position="878"/>
        <end position="917"/>
    </location>
</feature>
<dbReference type="PROSITE" id="PS01185">
    <property type="entry name" value="CTCK_1"/>
    <property type="match status" value="1"/>
</dbReference>
<dbReference type="PROSITE" id="PS50025">
    <property type="entry name" value="LAM_G_DOMAIN"/>
    <property type="match status" value="1"/>
</dbReference>
<dbReference type="SMART" id="SM00368">
    <property type="entry name" value="LRR_RI"/>
    <property type="match status" value="4"/>
</dbReference>
<dbReference type="SMART" id="SM00369">
    <property type="entry name" value="LRR_TYP"/>
    <property type="match status" value="15"/>
</dbReference>
<evidence type="ECO:0000313" key="20">
    <source>
        <dbReference type="Proteomes" id="UP000515126"/>
    </source>
</evidence>
<dbReference type="SMART" id="SM00041">
    <property type="entry name" value="CT"/>
    <property type="match status" value="1"/>
</dbReference>
<evidence type="ECO:0000256" key="6">
    <source>
        <dbReference type="ARBA" id="ARBA00022729"/>
    </source>
</evidence>
<evidence type="ECO:0000256" key="10">
    <source>
        <dbReference type="ARBA" id="ARBA00023157"/>
    </source>
</evidence>
<comment type="subcellular location">
    <subcellularLocation>
        <location evidence="1">Secreted</location>
    </subcellularLocation>
</comment>
<dbReference type="Pfam" id="PF13855">
    <property type="entry name" value="LRR_8"/>
    <property type="match status" value="4"/>
</dbReference>
<dbReference type="PROSITE" id="PS01225">
    <property type="entry name" value="CTCK_2"/>
    <property type="match status" value="1"/>
</dbReference>
<dbReference type="InterPro" id="IPR001791">
    <property type="entry name" value="Laminin_G"/>
</dbReference>
<dbReference type="FunFam" id="3.80.10.10:FF:000004">
    <property type="entry name" value="Slit guidance ligand 2"/>
    <property type="match status" value="1"/>
</dbReference>
<feature type="domain" description="Laminin G" evidence="18">
    <location>
        <begin position="1081"/>
        <end position="1255"/>
    </location>
</feature>
<feature type="disulfide bond" evidence="14">
    <location>
        <begin position="866"/>
        <end position="875"/>
    </location>
</feature>
<dbReference type="PANTHER" id="PTHR45836:SF9">
    <property type="entry name" value="SLIT HOMOLOG 3 PROTEIN"/>
    <property type="match status" value="1"/>
</dbReference>
<evidence type="ECO:0000259" key="19">
    <source>
        <dbReference type="PROSITE" id="PS50026"/>
    </source>
</evidence>
<dbReference type="FunFam" id="2.60.120.200:FF:000047">
    <property type="entry name" value="Slit guidance ligand 3"/>
    <property type="match status" value="1"/>
</dbReference>
<keyword evidence="9" id="KW-0524">Neurogenesis</keyword>
<dbReference type="FunFam" id="2.10.25.10:FF:000045">
    <property type="entry name" value="Slit guidance ligand 2"/>
    <property type="match status" value="1"/>
</dbReference>
<feature type="domain" description="EGF-like" evidence="19">
    <location>
        <begin position="1331"/>
        <end position="1367"/>
    </location>
</feature>
<dbReference type="PROSITE" id="PS01186">
    <property type="entry name" value="EGF_2"/>
    <property type="match status" value="7"/>
</dbReference>
<feature type="disulfide bond" evidence="14">
    <location>
        <begin position="945"/>
        <end position="954"/>
    </location>
</feature>
<keyword evidence="8" id="KW-0221">Differentiation</keyword>
<evidence type="ECO:0000256" key="3">
    <source>
        <dbReference type="ARBA" id="ARBA00022525"/>
    </source>
</evidence>
<dbReference type="GO" id="GO:0003180">
    <property type="term" value="P:aortic valve morphogenesis"/>
    <property type="evidence" value="ECO:0007669"/>
    <property type="project" value="UniProtKB-ARBA"/>
</dbReference>
<reference evidence="21" key="1">
    <citation type="submission" date="2025-08" db="UniProtKB">
        <authorList>
            <consortium name="RefSeq"/>
        </authorList>
    </citation>
    <scope>IDENTIFICATION</scope>
</reference>
<feature type="domain" description="EGF-like" evidence="19">
    <location>
        <begin position="997"/>
        <end position="1033"/>
    </location>
</feature>
<dbReference type="PROSITE" id="PS01187">
    <property type="entry name" value="EGF_CA"/>
    <property type="match status" value="2"/>
</dbReference>
<dbReference type="PROSITE" id="PS51450">
    <property type="entry name" value="LRR"/>
    <property type="match status" value="3"/>
</dbReference>
<feature type="disulfide bond" evidence="14">
    <location>
        <begin position="1068"/>
        <end position="1077"/>
    </location>
</feature>
<dbReference type="GO" id="GO:0005509">
    <property type="term" value="F:calcium ion binding"/>
    <property type="evidence" value="ECO:0007669"/>
    <property type="project" value="InterPro"/>
</dbReference>
<dbReference type="Gene3D" id="3.80.10.10">
    <property type="entry name" value="Ribonuclease Inhibitor"/>
    <property type="match status" value="4"/>
</dbReference>
<feature type="disulfide bond" evidence="14">
    <location>
        <begin position="1023"/>
        <end position="1032"/>
    </location>
</feature>
<evidence type="ECO:0000259" key="17">
    <source>
        <dbReference type="PROSITE" id="PS01225"/>
    </source>
</evidence>
<dbReference type="CTD" id="6586"/>
<dbReference type="FunFam" id="2.10.25.10:FF:000063">
    <property type="entry name" value="Slit guidance ligand 2"/>
    <property type="match status" value="1"/>
</dbReference>
<evidence type="ECO:0000256" key="13">
    <source>
        <dbReference type="ARBA" id="ARBA00074175"/>
    </source>
</evidence>
<dbReference type="FunFam" id="2.10.25.10:FF:000054">
    <property type="entry name" value="Slit guidance ligand 2"/>
    <property type="match status" value="1"/>
</dbReference>
<feature type="domain" description="EGF-like" evidence="19">
    <location>
        <begin position="841"/>
        <end position="876"/>
    </location>
</feature>
<dbReference type="InterPro" id="IPR018097">
    <property type="entry name" value="EGF_Ca-bd_CS"/>
</dbReference>
<dbReference type="PROSITE" id="PS50026">
    <property type="entry name" value="EGF_3"/>
    <property type="match status" value="8"/>
</dbReference>
<dbReference type="InterPro" id="IPR000483">
    <property type="entry name" value="Cys-rich_flank_reg_C"/>
</dbReference>
<dbReference type="CDD" id="cd00054">
    <property type="entry name" value="EGF_CA"/>
    <property type="match status" value="4"/>
</dbReference>
<feature type="region of interest" description="Disordered" evidence="16">
    <location>
        <begin position="1"/>
        <end position="21"/>
    </location>
</feature>
<feature type="domain" description="EGF-like" evidence="19">
    <location>
        <begin position="957"/>
        <end position="995"/>
    </location>
</feature>
<evidence type="ECO:0000256" key="15">
    <source>
        <dbReference type="PROSITE-ProRule" id="PRU00122"/>
    </source>
</evidence>
<dbReference type="InterPro" id="IPR000152">
    <property type="entry name" value="EGF-type_Asp/Asn_hydroxyl_site"/>
</dbReference>
<organism evidence="20 21">
    <name type="scientific">Mus caroli</name>
    <name type="common">Ryukyu mouse</name>
    <name type="synonym">Ricefield mouse</name>
    <dbReference type="NCBI Taxonomy" id="10089"/>
    <lineage>
        <taxon>Eukaryota</taxon>
        <taxon>Metazoa</taxon>
        <taxon>Chordata</taxon>
        <taxon>Craniata</taxon>
        <taxon>Vertebrata</taxon>
        <taxon>Euteleostomi</taxon>
        <taxon>Mammalia</taxon>
        <taxon>Eutheria</taxon>
        <taxon>Euarchontoglires</taxon>
        <taxon>Glires</taxon>
        <taxon>Rodentia</taxon>
        <taxon>Myomorpha</taxon>
        <taxon>Muroidea</taxon>
        <taxon>Muridae</taxon>
        <taxon>Murinae</taxon>
        <taxon>Mus</taxon>
        <taxon>Mus</taxon>
    </lineage>
</organism>
<evidence type="ECO:0000256" key="8">
    <source>
        <dbReference type="ARBA" id="ARBA00022782"/>
    </source>
</evidence>
<gene>
    <name evidence="21" type="primary">Slit3</name>
</gene>
<dbReference type="InterPro" id="IPR003591">
    <property type="entry name" value="Leu-rich_rpt_typical-subtyp"/>
</dbReference>
<evidence type="ECO:0000256" key="5">
    <source>
        <dbReference type="ARBA" id="ARBA00022614"/>
    </source>
</evidence>
<dbReference type="InterPro" id="IPR001881">
    <property type="entry name" value="EGF-like_Ca-bd_dom"/>
</dbReference>
<dbReference type="GO" id="GO:0050919">
    <property type="term" value="P:negative chemotaxis"/>
    <property type="evidence" value="ECO:0007669"/>
    <property type="project" value="TreeGrafter"/>
</dbReference>
<dbReference type="InterPro" id="IPR001611">
    <property type="entry name" value="Leu-rich_rpt"/>
</dbReference>
<comment type="caution">
    <text evidence="14">Lacks conserved residue(s) required for the propagation of feature annotation.</text>
</comment>
<dbReference type="RefSeq" id="XP_029339900.1">
    <property type="nucleotide sequence ID" value="XM_029484040.1"/>
</dbReference>
<dbReference type="SMART" id="SM00179">
    <property type="entry name" value="EGF_CA"/>
    <property type="match status" value="9"/>
</dbReference>
<protein>
    <recommendedName>
        <fullName evidence="13">Slit homolog 3 protein</fullName>
    </recommendedName>
</protein>
<dbReference type="FunFam" id="2.10.25.10:FF:000375">
    <property type="entry name" value="Slit guidance ligand 3"/>
    <property type="match status" value="1"/>
</dbReference>
<dbReference type="GO" id="GO:0008201">
    <property type="term" value="F:heparin binding"/>
    <property type="evidence" value="ECO:0007669"/>
    <property type="project" value="TreeGrafter"/>
</dbReference>
<dbReference type="SUPFAM" id="SSF49899">
    <property type="entry name" value="Concanavalin A-like lectins/glucanases"/>
    <property type="match status" value="1"/>
</dbReference>
<feature type="domain" description="EGF-like" evidence="19">
    <location>
        <begin position="919"/>
        <end position="955"/>
    </location>
</feature>
<dbReference type="SMART" id="SM00365">
    <property type="entry name" value="LRR_SD22"/>
    <property type="match status" value="6"/>
</dbReference>
<feature type="disulfide bond" evidence="14">
    <location>
        <begin position="1357"/>
        <end position="1366"/>
    </location>
</feature>
<keyword evidence="3" id="KW-0964">Secreted</keyword>
<dbReference type="PANTHER" id="PTHR45836">
    <property type="entry name" value="SLIT HOMOLOG"/>
    <property type="match status" value="1"/>
</dbReference>
<dbReference type="GO" id="GO:0005615">
    <property type="term" value="C:extracellular space"/>
    <property type="evidence" value="ECO:0007669"/>
    <property type="project" value="UniProtKB-ARBA"/>
</dbReference>
<keyword evidence="7" id="KW-0677">Repeat</keyword>
<dbReference type="GeneID" id="110306248"/>
<dbReference type="SMART" id="SM00013">
    <property type="entry name" value="LRRNT"/>
    <property type="match status" value="3"/>
</dbReference>
<dbReference type="SMART" id="SM00082">
    <property type="entry name" value="LRRCT"/>
    <property type="match status" value="4"/>
</dbReference>
<dbReference type="GO" id="GO:0060412">
    <property type="term" value="P:ventricular septum morphogenesis"/>
    <property type="evidence" value="ECO:0007669"/>
    <property type="project" value="UniProtKB-ARBA"/>
</dbReference>
<keyword evidence="11" id="KW-0325">Glycoprotein</keyword>
<dbReference type="InterPro" id="IPR009030">
    <property type="entry name" value="Growth_fac_rcpt_cys_sf"/>
</dbReference>
<evidence type="ECO:0000256" key="9">
    <source>
        <dbReference type="ARBA" id="ARBA00022902"/>
    </source>
</evidence>
<keyword evidence="6" id="KW-0732">Signal</keyword>
<name>A0A6P7RX58_MUSCR</name>
<dbReference type="FunFam" id="2.10.25.10:FF:000099">
    <property type="entry name" value="Slit guidance ligand 2"/>
    <property type="match status" value="1"/>
</dbReference>
<dbReference type="InterPro" id="IPR032675">
    <property type="entry name" value="LRR_dom_sf"/>
</dbReference>
<evidence type="ECO:0000256" key="2">
    <source>
        <dbReference type="ARBA" id="ARBA00022473"/>
    </source>
</evidence>
<keyword evidence="4 14" id="KW-0245">EGF-like domain</keyword>
<dbReference type="PROSITE" id="PS00022">
    <property type="entry name" value="EGF_1"/>
    <property type="match status" value="9"/>
</dbReference>
<evidence type="ECO:0000313" key="21">
    <source>
        <dbReference type="RefSeq" id="XP_029339900.1"/>
    </source>
</evidence>
<evidence type="ECO:0000256" key="1">
    <source>
        <dbReference type="ARBA" id="ARBA00004613"/>
    </source>
</evidence>
<feature type="disulfide bond" evidence="14">
    <location>
        <begin position="1295"/>
        <end position="1305"/>
    </location>
</feature>
<evidence type="ECO:0000256" key="12">
    <source>
        <dbReference type="ARBA" id="ARBA00053903"/>
    </source>
</evidence>